<dbReference type="GO" id="GO:0046872">
    <property type="term" value="F:metal ion binding"/>
    <property type="evidence" value="ECO:0007669"/>
    <property type="project" value="UniProtKB-UniRule"/>
</dbReference>
<dbReference type="GO" id="GO:0051287">
    <property type="term" value="F:NAD binding"/>
    <property type="evidence" value="ECO:0007669"/>
    <property type="project" value="UniProtKB-ARBA"/>
</dbReference>
<comment type="function">
    <text evidence="9">Involved in the regulation of the intracellular balance of NAD and NADP, and is a key enzyme in the biosynthesis of NADP. Catalyzes specifically the phosphorylation on 2'-hydroxyl of the adenosine moiety of NAD to yield NADP.</text>
</comment>
<proteinExistence type="inferred from homology"/>
<dbReference type="InterPro" id="IPR002504">
    <property type="entry name" value="NADK"/>
</dbReference>
<feature type="active site" description="Proton acceptor" evidence="9">
    <location>
        <position position="50"/>
    </location>
</feature>
<comment type="caution">
    <text evidence="9">Lacks conserved residue(s) required for the propagation of feature annotation.</text>
</comment>
<evidence type="ECO:0000256" key="4">
    <source>
        <dbReference type="ARBA" id="ARBA00022777"/>
    </source>
</evidence>
<dbReference type="EMBL" id="RCHR01000001">
    <property type="protein sequence ID" value="RLL47848.1"/>
    <property type="molecule type" value="Genomic_DNA"/>
</dbReference>
<dbReference type="InterPro" id="IPR016064">
    <property type="entry name" value="NAD/diacylglycerol_kinase_sf"/>
</dbReference>
<feature type="binding site" evidence="9">
    <location>
        <position position="186"/>
    </location>
    <ligand>
        <name>NAD(+)</name>
        <dbReference type="ChEBI" id="CHEBI:57540"/>
    </ligand>
</feature>
<feature type="binding site" evidence="9">
    <location>
        <position position="151"/>
    </location>
    <ligand>
        <name>NAD(+)</name>
        <dbReference type="ChEBI" id="CHEBI:57540"/>
    </ligand>
</feature>
<feature type="binding site" evidence="9">
    <location>
        <position position="149"/>
    </location>
    <ligand>
        <name>NAD(+)</name>
        <dbReference type="ChEBI" id="CHEBI:57540"/>
    </ligand>
</feature>
<dbReference type="InterPro" id="IPR017438">
    <property type="entry name" value="ATP-NAD_kinase_N"/>
</dbReference>
<keyword evidence="6 9" id="KW-0521">NADP</keyword>
<name>A0A498DF66_9BACI</name>
<dbReference type="GO" id="GO:0003951">
    <property type="term" value="F:NAD+ kinase activity"/>
    <property type="evidence" value="ECO:0007669"/>
    <property type="project" value="UniProtKB-UniRule"/>
</dbReference>
<evidence type="ECO:0000313" key="10">
    <source>
        <dbReference type="EMBL" id="RLL47848.1"/>
    </source>
</evidence>
<dbReference type="GO" id="GO:0006741">
    <property type="term" value="P:NADP+ biosynthetic process"/>
    <property type="evidence" value="ECO:0007669"/>
    <property type="project" value="UniProtKB-UniRule"/>
</dbReference>
<keyword evidence="11" id="KW-1185">Reference proteome</keyword>
<dbReference type="AlphaFoldDB" id="A0A498DF66"/>
<dbReference type="Gene3D" id="3.40.50.10330">
    <property type="entry name" value="Probable inorganic polyphosphate/atp-NAD kinase, domain 1"/>
    <property type="match status" value="1"/>
</dbReference>
<comment type="subcellular location">
    <subcellularLocation>
        <location evidence="9">Cytoplasm</location>
    </subcellularLocation>
</comment>
<gene>
    <name evidence="9" type="primary">nadK</name>
    <name evidence="10" type="ORF">D8M04_00780</name>
</gene>
<dbReference type="Gene3D" id="2.60.200.30">
    <property type="entry name" value="Probable inorganic polyphosphate/atp-NAD kinase, domain 2"/>
    <property type="match status" value="1"/>
</dbReference>
<keyword evidence="3 9" id="KW-0547">Nucleotide-binding</keyword>
<feature type="binding site" evidence="9">
    <location>
        <position position="132"/>
    </location>
    <ligand>
        <name>NAD(+)</name>
        <dbReference type="ChEBI" id="CHEBI:57540"/>
    </ligand>
</feature>
<keyword evidence="7 9" id="KW-0520">NAD</keyword>
<evidence type="ECO:0000256" key="8">
    <source>
        <dbReference type="ARBA" id="ARBA00047925"/>
    </source>
</evidence>
<evidence type="ECO:0000256" key="5">
    <source>
        <dbReference type="ARBA" id="ARBA00022840"/>
    </source>
</evidence>
<comment type="caution">
    <text evidence="10">The sequence shown here is derived from an EMBL/GenBank/DDBJ whole genome shotgun (WGS) entry which is preliminary data.</text>
</comment>
<dbReference type="Proteomes" id="UP000270219">
    <property type="component" value="Unassembled WGS sequence"/>
</dbReference>
<dbReference type="PANTHER" id="PTHR20275">
    <property type="entry name" value="NAD KINASE"/>
    <property type="match status" value="1"/>
</dbReference>
<dbReference type="GO" id="GO:0005737">
    <property type="term" value="C:cytoplasm"/>
    <property type="evidence" value="ECO:0007669"/>
    <property type="project" value="UniProtKB-SubCell"/>
</dbReference>
<feature type="binding site" evidence="9">
    <location>
        <begin position="122"/>
        <end position="123"/>
    </location>
    <ligand>
        <name>NAD(+)</name>
        <dbReference type="ChEBI" id="CHEBI:57540"/>
    </ligand>
</feature>
<dbReference type="HAMAP" id="MF_00361">
    <property type="entry name" value="NAD_kinase"/>
    <property type="match status" value="1"/>
</dbReference>
<keyword evidence="1 9" id="KW-0963">Cytoplasm</keyword>
<dbReference type="RefSeq" id="WP_121520436.1">
    <property type="nucleotide sequence ID" value="NZ_RCHR01000001.1"/>
</dbReference>
<dbReference type="InterPro" id="IPR017437">
    <property type="entry name" value="ATP-NAD_kinase_PpnK-typ_C"/>
</dbReference>
<reference evidence="10 11" key="1">
    <citation type="submission" date="2018-10" db="EMBL/GenBank/DDBJ databases">
        <title>Oceanobacillus sp. YLB-02 draft genome.</title>
        <authorList>
            <person name="Yu L."/>
        </authorList>
    </citation>
    <scope>NUCLEOTIDE SEQUENCE [LARGE SCALE GENOMIC DNA]</scope>
    <source>
        <strain evidence="10 11">YLB-02</strain>
    </source>
</reference>
<dbReference type="SUPFAM" id="SSF111331">
    <property type="entry name" value="NAD kinase/diacylglycerol kinase-like"/>
    <property type="match status" value="1"/>
</dbReference>
<sequence length="266" mass="30427">MDRKNMYFYYQKDEDTEQKLQAVFALAKENGFQIVDDHRKATIIISVGGDGMFLQAVRETGFRQNAIYAGIISNEASSYYCDFNLDNFDELFHTVLNEELEVRRFPVIKVKVNNGNSNYCLNEVTVRSTIVKTIVIDVYIDDLHFETFRGDGIVVSTPTGSTGYNKSTTGAVIDPLLPCFQVSEIASMNNNNYRTLGSSFILSKDHVVRFIEREDGNDHPIVSFDNEAFPIRKIQEIEISMDETVIKTVKLKNNTSWHRVKRMFLS</sequence>
<dbReference type="EC" id="2.7.1.23" evidence="9"/>
<comment type="catalytic activity">
    <reaction evidence="8 9">
        <text>NAD(+) + ATP = ADP + NADP(+) + H(+)</text>
        <dbReference type="Rhea" id="RHEA:18629"/>
        <dbReference type="ChEBI" id="CHEBI:15378"/>
        <dbReference type="ChEBI" id="CHEBI:30616"/>
        <dbReference type="ChEBI" id="CHEBI:57540"/>
        <dbReference type="ChEBI" id="CHEBI:58349"/>
        <dbReference type="ChEBI" id="CHEBI:456216"/>
        <dbReference type="EC" id="2.7.1.23"/>
    </reaction>
</comment>
<evidence type="ECO:0000256" key="6">
    <source>
        <dbReference type="ARBA" id="ARBA00022857"/>
    </source>
</evidence>
<protein>
    <recommendedName>
        <fullName evidence="9">NAD kinase</fullName>
        <ecNumber evidence="9">2.7.1.23</ecNumber>
    </recommendedName>
    <alternativeName>
        <fullName evidence="9">ATP-dependent NAD kinase</fullName>
    </alternativeName>
</protein>
<evidence type="ECO:0000256" key="1">
    <source>
        <dbReference type="ARBA" id="ARBA00022490"/>
    </source>
</evidence>
<evidence type="ECO:0000256" key="3">
    <source>
        <dbReference type="ARBA" id="ARBA00022741"/>
    </source>
</evidence>
<organism evidence="10 11">
    <name type="scientific">Oceanobacillus piezotolerans</name>
    <dbReference type="NCBI Taxonomy" id="2448030"/>
    <lineage>
        <taxon>Bacteria</taxon>
        <taxon>Bacillati</taxon>
        <taxon>Bacillota</taxon>
        <taxon>Bacilli</taxon>
        <taxon>Bacillales</taxon>
        <taxon>Bacillaceae</taxon>
        <taxon>Oceanobacillus</taxon>
    </lineage>
</organism>
<dbReference type="GO" id="GO:0019674">
    <property type="term" value="P:NAD+ metabolic process"/>
    <property type="evidence" value="ECO:0007669"/>
    <property type="project" value="InterPro"/>
</dbReference>
<evidence type="ECO:0000256" key="7">
    <source>
        <dbReference type="ARBA" id="ARBA00023027"/>
    </source>
</evidence>
<keyword evidence="4 9" id="KW-0418">Kinase</keyword>
<dbReference type="Pfam" id="PF20143">
    <property type="entry name" value="NAD_kinase_C"/>
    <property type="match status" value="1"/>
</dbReference>
<keyword evidence="2 9" id="KW-0808">Transferase</keyword>
<evidence type="ECO:0000256" key="9">
    <source>
        <dbReference type="HAMAP-Rule" id="MF_00361"/>
    </source>
</evidence>
<dbReference type="GO" id="GO:0005524">
    <property type="term" value="F:ATP binding"/>
    <property type="evidence" value="ECO:0007669"/>
    <property type="project" value="UniProtKB-KW"/>
</dbReference>
<dbReference type="OrthoDB" id="9774737at2"/>
<feature type="binding site" evidence="9">
    <location>
        <begin position="162"/>
        <end position="167"/>
    </location>
    <ligand>
        <name>NAD(+)</name>
        <dbReference type="ChEBI" id="CHEBI:57540"/>
    </ligand>
</feature>
<dbReference type="PANTHER" id="PTHR20275:SF9">
    <property type="entry name" value="NAD KINASE 2"/>
    <property type="match status" value="1"/>
</dbReference>
<keyword evidence="5 9" id="KW-0067">ATP-binding</keyword>
<accession>A0A498DF66</accession>
<comment type="cofactor">
    <cofactor evidence="9">
        <name>a divalent metal cation</name>
        <dbReference type="ChEBI" id="CHEBI:60240"/>
    </cofactor>
</comment>
<evidence type="ECO:0000256" key="2">
    <source>
        <dbReference type="ARBA" id="ARBA00022679"/>
    </source>
</evidence>
<feature type="binding site" evidence="9">
    <location>
        <begin position="50"/>
        <end position="51"/>
    </location>
    <ligand>
        <name>NAD(+)</name>
        <dbReference type="ChEBI" id="CHEBI:57540"/>
    </ligand>
</feature>
<comment type="similarity">
    <text evidence="9">Belongs to the NAD kinase family.</text>
</comment>
<dbReference type="NCBIfam" id="NF002902">
    <property type="entry name" value="PRK03501.1"/>
    <property type="match status" value="1"/>
</dbReference>
<evidence type="ECO:0000313" key="11">
    <source>
        <dbReference type="Proteomes" id="UP000270219"/>
    </source>
</evidence>